<evidence type="ECO:0000313" key="1">
    <source>
        <dbReference type="EMBL" id="OUP49334.1"/>
    </source>
</evidence>
<gene>
    <name evidence="1" type="ORF">B5F17_14425</name>
</gene>
<organism evidence="1 2">
    <name type="scientific">Butyricicoccus pullicaecorum</name>
    <dbReference type="NCBI Taxonomy" id="501571"/>
    <lineage>
        <taxon>Bacteria</taxon>
        <taxon>Bacillati</taxon>
        <taxon>Bacillota</taxon>
        <taxon>Clostridia</taxon>
        <taxon>Eubacteriales</taxon>
        <taxon>Butyricicoccaceae</taxon>
        <taxon>Butyricicoccus</taxon>
    </lineage>
</organism>
<name>A0A1Y4KXJ9_9FIRM</name>
<dbReference type="AlphaFoldDB" id="A0A1Y4KXJ9"/>
<evidence type="ECO:0000313" key="2">
    <source>
        <dbReference type="Proteomes" id="UP000195897"/>
    </source>
</evidence>
<proteinExistence type="predicted"/>
<dbReference type="Proteomes" id="UP000195897">
    <property type="component" value="Unassembled WGS sequence"/>
</dbReference>
<reference evidence="2" key="1">
    <citation type="submission" date="2017-04" db="EMBL/GenBank/DDBJ databases">
        <title>Function of individual gut microbiota members based on whole genome sequencing of pure cultures obtained from chicken caecum.</title>
        <authorList>
            <person name="Medvecky M."/>
            <person name="Cejkova D."/>
            <person name="Polansky O."/>
            <person name="Karasova D."/>
            <person name="Kubasova T."/>
            <person name="Cizek A."/>
            <person name="Rychlik I."/>
        </authorList>
    </citation>
    <scope>NUCLEOTIDE SEQUENCE [LARGE SCALE GENOMIC DNA]</scope>
    <source>
        <strain evidence="2">An180</strain>
    </source>
</reference>
<dbReference type="EMBL" id="NFKK01000043">
    <property type="protein sequence ID" value="OUP49334.1"/>
    <property type="molecule type" value="Genomic_DNA"/>
</dbReference>
<comment type="caution">
    <text evidence="1">The sequence shown here is derived from an EMBL/GenBank/DDBJ whole genome shotgun (WGS) entry which is preliminary data.</text>
</comment>
<protein>
    <submittedName>
        <fullName evidence="1">Uncharacterized protein</fullName>
    </submittedName>
</protein>
<accession>A0A1Y4KXJ9</accession>
<sequence>MEDNMRLIDADALSKSIKDGDGTPIQKFFADVCVAGAPTVDAAPVVHGLWLPEHHKDKVSQTEYHSYIWYHCSECGRRLIGCRNPQEAPYCHCGAKMDLRGEDNDGSEKA</sequence>